<protein>
    <submittedName>
        <fullName evidence="2">Uncharacterized protein</fullName>
    </submittedName>
</protein>
<dbReference type="Proteomes" id="UP000177794">
    <property type="component" value="Unassembled WGS sequence"/>
</dbReference>
<reference evidence="2 3" key="1">
    <citation type="journal article" date="2016" name="Nat. Commun.">
        <title>Thousands of microbial genomes shed light on interconnected biogeochemical processes in an aquifer system.</title>
        <authorList>
            <person name="Anantharaman K."/>
            <person name="Brown C.T."/>
            <person name="Hug L.A."/>
            <person name="Sharon I."/>
            <person name="Castelle C.J."/>
            <person name="Probst A.J."/>
            <person name="Thomas B.C."/>
            <person name="Singh A."/>
            <person name="Wilkins M.J."/>
            <person name="Karaoz U."/>
            <person name="Brodie E.L."/>
            <person name="Williams K.H."/>
            <person name="Hubbard S.S."/>
            <person name="Banfield J.F."/>
        </authorList>
    </citation>
    <scope>NUCLEOTIDE SEQUENCE [LARGE SCALE GENOMIC DNA]</scope>
</reference>
<feature type="transmembrane region" description="Helical" evidence="1">
    <location>
        <begin position="74"/>
        <end position="93"/>
    </location>
</feature>
<feature type="transmembrane region" description="Helical" evidence="1">
    <location>
        <begin position="31"/>
        <end position="53"/>
    </location>
</feature>
<comment type="caution">
    <text evidence="2">The sequence shown here is derived from an EMBL/GenBank/DDBJ whole genome shotgun (WGS) entry which is preliminary data.</text>
</comment>
<evidence type="ECO:0000313" key="3">
    <source>
        <dbReference type="Proteomes" id="UP000177794"/>
    </source>
</evidence>
<feature type="transmembrane region" description="Helical" evidence="1">
    <location>
        <begin position="7"/>
        <end position="25"/>
    </location>
</feature>
<keyword evidence="1" id="KW-0812">Transmembrane</keyword>
<evidence type="ECO:0000313" key="2">
    <source>
        <dbReference type="EMBL" id="OGM56369.1"/>
    </source>
</evidence>
<evidence type="ECO:0000256" key="1">
    <source>
        <dbReference type="SAM" id="Phobius"/>
    </source>
</evidence>
<accession>A0A1F8AXY2</accession>
<keyword evidence="1" id="KW-1133">Transmembrane helix</keyword>
<feature type="transmembrane region" description="Helical" evidence="1">
    <location>
        <begin position="99"/>
        <end position="119"/>
    </location>
</feature>
<gene>
    <name evidence="2" type="ORF">A3E15_01655</name>
</gene>
<dbReference type="AlphaFoldDB" id="A0A1F8AXY2"/>
<keyword evidence="1" id="KW-0472">Membrane</keyword>
<proteinExistence type="predicted"/>
<organism evidence="2 3">
    <name type="scientific">Candidatus Woesebacteria bacterium RIFCSPHIGHO2_12_FULL_42_9</name>
    <dbReference type="NCBI Taxonomy" id="1802511"/>
    <lineage>
        <taxon>Bacteria</taxon>
        <taxon>Candidatus Woeseibacteriota</taxon>
    </lineage>
</organism>
<sequence>MKSTLRFAMVWLANLLPIYFASAYYPMNYTLGNASISPFKAALFSGFLLTLAGRIAKDVLPKWGIKTNGRYKKFAVYWLVNSAAIWLIARFAFVTGFGISAYTWAIVLGFVATLAQWLIRQIFKKLKMI</sequence>
<dbReference type="EMBL" id="MGGX01000007">
    <property type="protein sequence ID" value="OGM56369.1"/>
    <property type="molecule type" value="Genomic_DNA"/>
</dbReference>
<name>A0A1F8AXY2_9BACT</name>